<feature type="compositionally biased region" description="Polar residues" evidence="1">
    <location>
        <begin position="36"/>
        <end position="56"/>
    </location>
</feature>
<feature type="region of interest" description="Disordered" evidence="1">
    <location>
        <begin position="36"/>
        <end position="79"/>
    </location>
</feature>
<comment type="caution">
    <text evidence="2">The sequence shown here is derived from an EMBL/GenBank/DDBJ whole genome shotgun (WGS) entry which is preliminary data.</text>
</comment>
<dbReference type="OrthoDB" id="447734at2759"/>
<sequence length="184" mass="20014">MPDGRKLVGRGDAKQQLAANISAARKAAQLSNLVCTASDPSASSTSNTFPNNQSLDHNTNQPPSSTSTPSQASHDSSSNIPFDILKKKTKAIVGEPPSSELVFDGVAEKYLQWRVAILEKLDEFDDIPNRIQAEAILSCIRGPTRTSLKREVTRDLRSERGAMAVIDVLDKKFKTSLALKSFET</sequence>
<gene>
    <name evidence="2" type="ORF">FOL47_004994</name>
</gene>
<evidence type="ECO:0000313" key="3">
    <source>
        <dbReference type="Proteomes" id="UP000591131"/>
    </source>
</evidence>
<dbReference type="Proteomes" id="UP000591131">
    <property type="component" value="Unassembled WGS sequence"/>
</dbReference>
<name>A0A7J6KJ86_PERCH</name>
<evidence type="ECO:0000313" key="2">
    <source>
        <dbReference type="EMBL" id="KAF4647177.1"/>
    </source>
</evidence>
<protein>
    <submittedName>
        <fullName evidence="2">Uncharacterized protein</fullName>
    </submittedName>
</protein>
<organism evidence="2 3">
    <name type="scientific">Perkinsus chesapeaki</name>
    <name type="common">Clam parasite</name>
    <name type="synonym">Perkinsus andrewsi</name>
    <dbReference type="NCBI Taxonomy" id="330153"/>
    <lineage>
        <taxon>Eukaryota</taxon>
        <taxon>Sar</taxon>
        <taxon>Alveolata</taxon>
        <taxon>Perkinsozoa</taxon>
        <taxon>Perkinsea</taxon>
        <taxon>Perkinsida</taxon>
        <taxon>Perkinsidae</taxon>
        <taxon>Perkinsus</taxon>
    </lineage>
</organism>
<accession>A0A7J6KJ86</accession>
<proteinExistence type="predicted"/>
<dbReference type="EMBL" id="JAAPAO010002801">
    <property type="protein sequence ID" value="KAF4647177.1"/>
    <property type="molecule type" value="Genomic_DNA"/>
</dbReference>
<evidence type="ECO:0000256" key="1">
    <source>
        <dbReference type="SAM" id="MobiDB-lite"/>
    </source>
</evidence>
<reference evidence="2 3" key="1">
    <citation type="submission" date="2020-04" db="EMBL/GenBank/DDBJ databases">
        <title>Perkinsus chesapeaki whole genome sequence.</title>
        <authorList>
            <person name="Bogema D.R."/>
        </authorList>
    </citation>
    <scope>NUCLEOTIDE SEQUENCE [LARGE SCALE GENOMIC DNA]</scope>
    <source>
        <strain evidence="2">ATCC PRA-425</strain>
    </source>
</reference>
<feature type="compositionally biased region" description="Low complexity" evidence="1">
    <location>
        <begin position="57"/>
        <end position="78"/>
    </location>
</feature>
<dbReference type="AlphaFoldDB" id="A0A7J6KJ86"/>
<feature type="non-terminal residue" evidence="2">
    <location>
        <position position="184"/>
    </location>
</feature>
<keyword evidence="3" id="KW-1185">Reference proteome</keyword>